<dbReference type="Pfam" id="PF13467">
    <property type="entry name" value="RHH_4"/>
    <property type="match status" value="1"/>
</dbReference>
<proteinExistence type="predicted"/>
<feature type="domain" description="Ribbon-helix-helix" evidence="1">
    <location>
        <begin position="2"/>
        <end position="66"/>
    </location>
</feature>
<protein>
    <submittedName>
        <fullName evidence="2">Ribbon-helix-helix domain-containing protein</fullName>
    </submittedName>
</protein>
<organism evidence="2 3">
    <name type="scientific">Hyphococcus flavus</name>
    <dbReference type="NCBI Taxonomy" id="1866326"/>
    <lineage>
        <taxon>Bacteria</taxon>
        <taxon>Pseudomonadati</taxon>
        <taxon>Pseudomonadota</taxon>
        <taxon>Alphaproteobacteria</taxon>
        <taxon>Parvularculales</taxon>
        <taxon>Parvularculaceae</taxon>
        <taxon>Hyphococcus</taxon>
    </lineage>
</organism>
<dbReference type="InterPro" id="IPR038268">
    <property type="entry name" value="RHH_sf"/>
</dbReference>
<dbReference type="AlphaFoldDB" id="A0AAE9ZJ79"/>
<accession>A0AAE9ZJ79</accession>
<sequence length="72" mass="8013">MQKRSITLKGHRTSIALEAEFWAALEDLAVARERSLPSLVYEIDRNRLKQDPAPGLASAIRVFILESSSSSD</sequence>
<dbReference type="KEGG" id="hfl:PUV54_02585"/>
<evidence type="ECO:0000259" key="1">
    <source>
        <dbReference type="Pfam" id="PF13467"/>
    </source>
</evidence>
<dbReference type="Gene3D" id="1.10.3990.20">
    <property type="entry name" value="protein bp1543"/>
    <property type="match status" value="1"/>
</dbReference>
<evidence type="ECO:0000313" key="3">
    <source>
        <dbReference type="Proteomes" id="UP001214043"/>
    </source>
</evidence>
<gene>
    <name evidence="2" type="ORF">PUV54_02585</name>
</gene>
<dbReference type="EMBL" id="CP118166">
    <property type="protein sequence ID" value="WDI32076.1"/>
    <property type="molecule type" value="Genomic_DNA"/>
</dbReference>
<keyword evidence="3" id="KW-1185">Reference proteome</keyword>
<evidence type="ECO:0000313" key="2">
    <source>
        <dbReference type="EMBL" id="WDI32076.1"/>
    </source>
</evidence>
<reference evidence="2" key="1">
    <citation type="submission" date="2023-02" db="EMBL/GenBank/DDBJ databases">
        <title>Genome sequence of Hyphococcus flavus.</title>
        <authorList>
            <person name="Rong J.-C."/>
            <person name="Zhao Q."/>
            <person name="Yi M."/>
            <person name="Wu J.-Y."/>
        </authorList>
    </citation>
    <scope>NUCLEOTIDE SEQUENCE</scope>
    <source>
        <strain evidence="2">MCCC 1K03223</strain>
    </source>
</reference>
<dbReference type="InterPro" id="IPR027373">
    <property type="entry name" value="RHH_dom"/>
</dbReference>
<dbReference type="Proteomes" id="UP001214043">
    <property type="component" value="Chromosome"/>
</dbReference>
<name>A0AAE9ZJ79_9PROT</name>
<dbReference type="RefSeq" id="WP_274493964.1">
    <property type="nucleotide sequence ID" value="NZ_CP118166.1"/>
</dbReference>